<dbReference type="InterPro" id="IPR029063">
    <property type="entry name" value="SAM-dependent_MTases_sf"/>
</dbReference>
<dbReference type="OrthoDB" id="9791837at2"/>
<evidence type="ECO:0000313" key="2">
    <source>
        <dbReference type="EMBL" id="PND38854.1"/>
    </source>
</evidence>
<dbReference type="Gene3D" id="3.40.50.150">
    <property type="entry name" value="Vaccinia Virus protein VP39"/>
    <property type="match status" value="1"/>
</dbReference>
<dbReference type="EMBL" id="POSP01000003">
    <property type="protein sequence ID" value="PND38854.1"/>
    <property type="molecule type" value="Genomic_DNA"/>
</dbReference>
<sequence>MGSPWRNAVSEDYNAESVACFDKHAQRYAEKYFELRDYDRHYQALVDRLPDKAPRLLDLACGPGNVAAFVRRCRPDADILCVDQSAAMLATAQQRLPGISTHQADCRDLSALSPGFDALAFCFGLSYFNDDDACQVLAELARLLRAGGHLLLSSITGDPADSGVQLSSSGDRVHLFYRQPETIASWLAAAGFGDLELERLPSPANASQATVDVVILAQRMTSAQPAA</sequence>
<dbReference type="SUPFAM" id="SSF53335">
    <property type="entry name" value="S-adenosyl-L-methionine-dependent methyltransferases"/>
    <property type="match status" value="1"/>
</dbReference>
<dbReference type="PANTHER" id="PTHR42912">
    <property type="entry name" value="METHYLTRANSFERASE"/>
    <property type="match status" value="1"/>
</dbReference>
<dbReference type="GO" id="GO:0008168">
    <property type="term" value="F:methyltransferase activity"/>
    <property type="evidence" value="ECO:0007669"/>
    <property type="project" value="TreeGrafter"/>
</dbReference>
<proteinExistence type="predicted"/>
<reference evidence="2 3" key="1">
    <citation type="submission" date="2018-01" db="EMBL/GenBank/DDBJ databases">
        <title>Draft genome sequence of Paucibacter aquatile CR182 isolated from freshwater of the Nakdong River.</title>
        <authorList>
            <person name="Choi A."/>
            <person name="Chung E.J."/>
        </authorList>
    </citation>
    <scope>NUCLEOTIDE SEQUENCE [LARGE SCALE GENOMIC DNA]</scope>
    <source>
        <strain evidence="2 3">CR182</strain>
    </source>
</reference>
<gene>
    <name evidence="2" type="ORF">C1O66_15865</name>
</gene>
<dbReference type="InterPro" id="IPR041698">
    <property type="entry name" value="Methyltransf_25"/>
</dbReference>
<dbReference type="Pfam" id="PF13649">
    <property type="entry name" value="Methyltransf_25"/>
    <property type="match status" value="1"/>
</dbReference>
<feature type="domain" description="Methyltransferase" evidence="1">
    <location>
        <begin position="57"/>
        <end position="148"/>
    </location>
</feature>
<dbReference type="InterPro" id="IPR050508">
    <property type="entry name" value="Methyltransf_Superfamily"/>
</dbReference>
<evidence type="ECO:0000259" key="1">
    <source>
        <dbReference type="Pfam" id="PF13649"/>
    </source>
</evidence>
<organism evidence="2 3">
    <name type="scientific">Kinneretia aquatilis</name>
    <dbReference type="NCBI Taxonomy" id="2070761"/>
    <lineage>
        <taxon>Bacteria</taxon>
        <taxon>Pseudomonadati</taxon>
        <taxon>Pseudomonadota</taxon>
        <taxon>Betaproteobacteria</taxon>
        <taxon>Burkholderiales</taxon>
        <taxon>Sphaerotilaceae</taxon>
        <taxon>Roseateles</taxon>
    </lineage>
</organism>
<protein>
    <recommendedName>
        <fullName evidence="1">Methyltransferase domain-containing protein</fullName>
    </recommendedName>
</protein>
<comment type="caution">
    <text evidence="2">The sequence shown here is derived from an EMBL/GenBank/DDBJ whole genome shotgun (WGS) entry which is preliminary data.</text>
</comment>
<name>A0A2N8KZH8_9BURK</name>
<dbReference type="CDD" id="cd02440">
    <property type="entry name" value="AdoMet_MTases"/>
    <property type="match status" value="1"/>
</dbReference>
<keyword evidence="3" id="KW-1185">Reference proteome</keyword>
<dbReference type="Proteomes" id="UP000235916">
    <property type="component" value="Unassembled WGS sequence"/>
</dbReference>
<evidence type="ECO:0000313" key="3">
    <source>
        <dbReference type="Proteomes" id="UP000235916"/>
    </source>
</evidence>
<accession>A0A2N8KZH8</accession>
<dbReference type="AlphaFoldDB" id="A0A2N8KZH8"/>